<dbReference type="InterPro" id="IPR017853">
    <property type="entry name" value="GH"/>
</dbReference>
<dbReference type="InterPro" id="IPR018120">
    <property type="entry name" value="Glyco_hydro_1_AS"/>
</dbReference>
<dbReference type="FunFam" id="3.20.20.80:FF:000020">
    <property type="entry name" value="Beta-glucosidase 12"/>
    <property type="match status" value="1"/>
</dbReference>
<dbReference type="InterPro" id="IPR033132">
    <property type="entry name" value="GH_1_N_CS"/>
</dbReference>
<gene>
    <name evidence="7" type="ORF">NC653_000302</name>
</gene>
<feature type="active site" description="Nucleophile" evidence="4">
    <location>
        <position position="465"/>
    </location>
</feature>
<evidence type="ECO:0000256" key="3">
    <source>
        <dbReference type="ARBA" id="ARBA00023295"/>
    </source>
</evidence>
<evidence type="ECO:0000256" key="4">
    <source>
        <dbReference type="PROSITE-ProRule" id="PRU10055"/>
    </source>
</evidence>
<evidence type="ECO:0000256" key="2">
    <source>
        <dbReference type="ARBA" id="ARBA00022801"/>
    </source>
</evidence>
<dbReference type="Gene3D" id="3.20.20.80">
    <property type="entry name" value="Glycosidases"/>
    <property type="match status" value="1"/>
</dbReference>
<dbReference type="PANTHER" id="PTHR10353">
    <property type="entry name" value="GLYCOSYL HYDROLASE"/>
    <property type="match status" value="1"/>
</dbReference>
<dbReference type="GO" id="GO:0008422">
    <property type="term" value="F:beta-glucosidase activity"/>
    <property type="evidence" value="ECO:0007669"/>
    <property type="project" value="TreeGrafter"/>
</dbReference>
<reference evidence="7 8" key="1">
    <citation type="journal article" date="2023" name="Mol. Ecol. Resour.">
        <title>Chromosome-level genome assembly of a triploid poplar Populus alba 'Berolinensis'.</title>
        <authorList>
            <person name="Chen S."/>
            <person name="Yu Y."/>
            <person name="Wang X."/>
            <person name="Wang S."/>
            <person name="Zhang T."/>
            <person name="Zhou Y."/>
            <person name="He R."/>
            <person name="Meng N."/>
            <person name="Wang Y."/>
            <person name="Liu W."/>
            <person name="Liu Z."/>
            <person name="Liu J."/>
            <person name="Guo Q."/>
            <person name="Huang H."/>
            <person name="Sederoff R.R."/>
            <person name="Wang G."/>
            <person name="Qu G."/>
            <person name="Chen S."/>
        </authorList>
    </citation>
    <scope>NUCLEOTIDE SEQUENCE [LARGE SCALE GENOMIC DNA]</scope>
    <source>
        <strain evidence="7">SC-2020</strain>
    </source>
</reference>
<dbReference type="Proteomes" id="UP001164929">
    <property type="component" value="Chromosome 1"/>
</dbReference>
<sequence length="562" mass="63711">MPTSKNFRCTLSLEFPMAHFLELDFSIYKGHMPLLICTPPRYQLPLLTSMATQSYVLSILMLGLVASNIVASTTPSHEIHSFNRHSFPPGFIFGTASAAYQYEGAAFQDGKGLSIWDTFTHKFPEKIADRSNGDVAVDQYHRYKEDVKIMKDMGLDSYRFSISWPRILPKGKLSGGVNKAGIEYYNNLINELVANGLKPLVTLFHWDTPQALDSEYGSFLSARIVKDFEDYVDVCFREFGDRVKHWITLNEPNIFTSGGYASGSAAPNRCSAWQNLNCTGGDSSTEPYVVGHNLIKSHAAAVRLYKAKYQATQKGIIGITVASQWFLPYSNSTQDRAAAQRSLDFMYGWYMDPVVFGDYPSSMRSIVGKRLPKFTKEESAFIKGSFDFIGLNYYTAFYAENLPKSNISHPSYLTDSLATSRSDRDGVLIGPQAGSTWLHVYPKGIRKLLLYTKRKYNDPVIYITENGISEVNNEGNLTLKQQLNDTMRIDYYRSHLSFLRLAIAEGVKVKGYFAWSFLDDFEWSSGYTVRFGTIYIDYKNGLKRIPKLSARWFKNFLEKKKA</sequence>
<evidence type="ECO:0000256" key="1">
    <source>
        <dbReference type="ARBA" id="ARBA00010838"/>
    </source>
</evidence>
<evidence type="ECO:0000313" key="7">
    <source>
        <dbReference type="EMBL" id="KAJ7009567.1"/>
    </source>
</evidence>
<dbReference type="AlphaFoldDB" id="A0AAD6RK19"/>
<evidence type="ECO:0000256" key="5">
    <source>
        <dbReference type="RuleBase" id="RU003690"/>
    </source>
</evidence>
<dbReference type="PROSITE" id="PS00572">
    <property type="entry name" value="GLYCOSYL_HYDROL_F1_1"/>
    <property type="match status" value="1"/>
</dbReference>
<proteinExistence type="inferred from homology"/>
<dbReference type="PROSITE" id="PS00653">
    <property type="entry name" value="GLYCOSYL_HYDROL_F1_2"/>
    <property type="match status" value="1"/>
</dbReference>
<dbReference type="SUPFAM" id="SSF51445">
    <property type="entry name" value="(Trans)glycosidases"/>
    <property type="match status" value="1"/>
</dbReference>
<dbReference type="GO" id="GO:0005975">
    <property type="term" value="P:carbohydrate metabolic process"/>
    <property type="evidence" value="ECO:0007669"/>
    <property type="project" value="InterPro"/>
</dbReference>
<evidence type="ECO:0000313" key="8">
    <source>
        <dbReference type="Proteomes" id="UP001164929"/>
    </source>
</evidence>
<dbReference type="EMBL" id="JAQIZT010000001">
    <property type="protein sequence ID" value="KAJ7009567.1"/>
    <property type="molecule type" value="Genomic_DNA"/>
</dbReference>
<dbReference type="PANTHER" id="PTHR10353:SF137">
    <property type="entry name" value="MYROSINASE 3-RELATED"/>
    <property type="match status" value="1"/>
</dbReference>
<dbReference type="InterPro" id="IPR001360">
    <property type="entry name" value="Glyco_hydro_1"/>
</dbReference>
<keyword evidence="2 6" id="KW-0378">Hydrolase</keyword>
<dbReference type="Pfam" id="PF00232">
    <property type="entry name" value="Glyco_hydro_1"/>
    <property type="match status" value="1"/>
</dbReference>
<comment type="similarity">
    <text evidence="1 5">Belongs to the glycosyl hydrolase 1 family.</text>
</comment>
<name>A0AAD6RK19_9ROSI</name>
<keyword evidence="8" id="KW-1185">Reference proteome</keyword>
<evidence type="ECO:0000256" key="6">
    <source>
        <dbReference type="RuleBase" id="RU004468"/>
    </source>
</evidence>
<organism evidence="7 8">
    <name type="scientific">Populus alba x Populus x berolinensis</name>
    <dbReference type="NCBI Taxonomy" id="444605"/>
    <lineage>
        <taxon>Eukaryota</taxon>
        <taxon>Viridiplantae</taxon>
        <taxon>Streptophyta</taxon>
        <taxon>Embryophyta</taxon>
        <taxon>Tracheophyta</taxon>
        <taxon>Spermatophyta</taxon>
        <taxon>Magnoliopsida</taxon>
        <taxon>eudicotyledons</taxon>
        <taxon>Gunneridae</taxon>
        <taxon>Pentapetalae</taxon>
        <taxon>rosids</taxon>
        <taxon>fabids</taxon>
        <taxon>Malpighiales</taxon>
        <taxon>Salicaceae</taxon>
        <taxon>Saliceae</taxon>
        <taxon>Populus</taxon>
    </lineage>
</organism>
<comment type="caution">
    <text evidence="7">The sequence shown here is derived from an EMBL/GenBank/DDBJ whole genome shotgun (WGS) entry which is preliminary data.</text>
</comment>
<accession>A0AAD6RK19</accession>
<protein>
    <submittedName>
        <fullName evidence="7">Beta-glucosidase 24-like</fullName>
    </submittedName>
</protein>
<keyword evidence="3 6" id="KW-0326">Glycosidase</keyword>
<dbReference type="PRINTS" id="PR00131">
    <property type="entry name" value="GLHYDRLASE1"/>
</dbReference>